<keyword evidence="2" id="KW-1185">Reference proteome</keyword>
<evidence type="ECO:0000313" key="2">
    <source>
        <dbReference type="Proteomes" id="UP000317421"/>
    </source>
</evidence>
<gene>
    <name evidence="1" type="ORF">Pla108_03680</name>
</gene>
<dbReference type="Proteomes" id="UP000317421">
    <property type="component" value="Unassembled WGS sequence"/>
</dbReference>
<proteinExistence type="predicted"/>
<organism evidence="1 2">
    <name type="scientific">Botrimarina colliarenosi</name>
    <dbReference type="NCBI Taxonomy" id="2528001"/>
    <lineage>
        <taxon>Bacteria</taxon>
        <taxon>Pseudomonadati</taxon>
        <taxon>Planctomycetota</taxon>
        <taxon>Planctomycetia</taxon>
        <taxon>Pirellulales</taxon>
        <taxon>Lacipirellulaceae</taxon>
        <taxon>Botrimarina</taxon>
    </lineage>
</organism>
<dbReference type="EMBL" id="SJPR01000001">
    <property type="protein sequence ID" value="TWT99429.1"/>
    <property type="molecule type" value="Genomic_DNA"/>
</dbReference>
<accession>A0A5C6AII0</accession>
<name>A0A5C6AII0_9BACT</name>
<dbReference type="AlphaFoldDB" id="A0A5C6AII0"/>
<protein>
    <submittedName>
        <fullName evidence="1">Uncharacterized protein</fullName>
    </submittedName>
</protein>
<comment type="caution">
    <text evidence="1">The sequence shown here is derived from an EMBL/GenBank/DDBJ whole genome shotgun (WGS) entry which is preliminary data.</text>
</comment>
<sequence length="74" mass="7913">MVVDGFQSAVALIALLSRAFVFTTSEPIICARASDHCSFRVAYGPGLTHRQLRTLLSSMPSVILGADMESGDAR</sequence>
<reference evidence="1 2" key="1">
    <citation type="submission" date="2019-02" db="EMBL/GenBank/DDBJ databases">
        <title>Deep-cultivation of Planctomycetes and their phenomic and genomic characterization uncovers novel biology.</title>
        <authorList>
            <person name="Wiegand S."/>
            <person name="Jogler M."/>
            <person name="Boedeker C."/>
            <person name="Pinto D."/>
            <person name="Vollmers J."/>
            <person name="Rivas-Marin E."/>
            <person name="Kohn T."/>
            <person name="Peeters S.H."/>
            <person name="Heuer A."/>
            <person name="Rast P."/>
            <person name="Oberbeckmann S."/>
            <person name="Bunk B."/>
            <person name="Jeske O."/>
            <person name="Meyerdierks A."/>
            <person name="Storesund J.E."/>
            <person name="Kallscheuer N."/>
            <person name="Luecker S."/>
            <person name="Lage O.M."/>
            <person name="Pohl T."/>
            <person name="Merkel B.J."/>
            <person name="Hornburger P."/>
            <person name="Mueller R.-W."/>
            <person name="Bruemmer F."/>
            <person name="Labrenz M."/>
            <person name="Spormann A.M."/>
            <person name="Op Den Camp H."/>
            <person name="Overmann J."/>
            <person name="Amann R."/>
            <person name="Jetten M.S.M."/>
            <person name="Mascher T."/>
            <person name="Medema M.H."/>
            <person name="Devos D.P."/>
            <person name="Kaster A.-K."/>
            <person name="Ovreas L."/>
            <person name="Rohde M."/>
            <person name="Galperin M.Y."/>
            <person name="Jogler C."/>
        </authorList>
    </citation>
    <scope>NUCLEOTIDE SEQUENCE [LARGE SCALE GENOMIC DNA]</scope>
    <source>
        <strain evidence="1 2">Pla108</strain>
    </source>
</reference>
<evidence type="ECO:0000313" key="1">
    <source>
        <dbReference type="EMBL" id="TWT99429.1"/>
    </source>
</evidence>